<name>A0A3P8UJY9_CYNSE</name>
<sequence>NSLCFCCLPCSYLCSEHTDLFPSQLYPYYPSSPSLSTAMQNQALREASYSSPLQRPVSPYDQPMNQVLRDASFVSPLQRPVSPHEQLMAPDASYASPLQRPMSPYEQPNQALRDASYASPLQRSLSPNAPSVPSSPMLSELFRIRTSSQLHILSLTAPS</sequence>
<feature type="region of interest" description="Disordered" evidence="1">
    <location>
        <begin position="79"/>
        <end position="136"/>
    </location>
</feature>
<dbReference type="AlphaFoldDB" id="A0A3P8UJY9"/>
<dbReference type="InParanoid" id="A0A3P8UJY9"/>
<reference evidence="2 3" key="1">
    <citation type="journal article" date="2014" name="Nat. Genet.">
        <title>Whole-genome sequence of a flatfish provides insights into ZW sex chromosome evolution and adaptation to a benthic lifestyle.</title>
        <authorList>
            <person name="Chen S."/>
            <person name="Zhang G."/>
            <person name="Shao C."/>
            <person name="Huang Q."/>
            <person name="Liu G."/>
            <person name="Zhang P."/>
            <person name="Song W."/>
            <person name="An N."/>
            <person name="Chalopin D."/>
            <person name="Volff J.N."/>
            <person name="Hong Y."/>
            <person name="Li Q."/>
            <person name="Sha Z."/>
            <person name="Zhou H."/>
            <person name="Xie M."/>
            <person name="Yu Q."/>
            <person name="Liu Y."/>
            <person name="Xiang H."/>
            <person name="Wang N."/>
            <person name="Wu K."/>
            <person name="Yang C."/>
            <person name="Zhou Q."/>
            <person name="Liao X."/>
            <person name="Yang L."/>
            <person name="Hu Q."/>
            <person name="Zhang J."/>
            <person name="Meng L."/>
            <person name="Jin L."/>
            <person name="Tian Y."/>
            <person name="Lian J."/>
            <person name="Yang J."/>
            <person name="Miao G."/>
            <person name="Liu S."/>
            <person name="Liang Z."/>
            <person name="Yan F."/>
            <person name="Li Y."/>
            <person name="Sun B."/>
            <person name="Zhang H."/>
            <person name="Zhang J."/>
            <person name="Zhu Y."/>
            <person name="Du M."/>
            <person name="Zhao Y."/>
            <person name="Schartl M."/>
            <person name="Tang Q."/>
            <person name="Wang J."/>
        </authorList>
    </citation>
    <scope>NUCLEOTIDE SEQUENCE</scope>
</reference>
<evidence type="ECO:0000256" key="1">
    <source>
        <dbReference type="SAM" id="MobiDB-lite"/>
    </source>
</evidence>
<dbReference type="Proteomes" id="UP000265120">
    <property type="component" value="Chromosome 9"/>
</dbReference>
<keyword evidence="3" id="KW-1185">Reference proteome</keyword>
<dbReference type="Ensembl" id="ENSCSET00000003553.1">
    <property type="protein sequence ID" value="ENSCSEP00000003508.1"/>
    <property type="gene ID" value="ENSCSEG00000002302.1"/>
</dbReference>
<evidence type="ECO:0000313" key="3">
    <source>
        <dbReference type="Proteomes" id="UP000265120"/>
    </source>
</evidence>
<feature type="compositionally biased region" description="Polar residues" evidence="1">
    <location>
        <begin position="119"/>
        <end position="136"/>
    </location>
</feature>
<reference evidence="2" key="2">
    <citation type="submission" date="2025-08" db="UniProtKB">
        <authorList>
            <consortium name="Ensembl"/>
        </authorList>
    </citation>
    <scope>IDENTIFICATION</scope>
</reference>
<accession>A0A3P8UJY9</accession>
<organism evidence="2 3">
    <name type="scientific">Cynoglossus semilaevis</name>
    <name type="common">Tongue sole</name>
    <dbReference type="NCBI Taxonomy" id="244447"/>
    <lineage>
        <taxon>Eukaryota</taxon>
        <taxon>Metazoa</taxon>
        <taxon>Chordata</taxon>
        <taxon>Craniata</taxon>
        <taxon>Vertebrata</taxon>
        <taxon>Euteleostomi</taxon>
        <taxon>Actinopterygii</taxon>
        <taxon>Neopterygii</taxon>
        <taxon>Teleostei</taxon>
        <taxon>Neoteleostei</taxon>
        <taxon>Acanthomorphata</taxon>
        <taxon>Carangaria</taxon>
        <taxon>Pleuronectiformes</taxon>
        <taxon>Pleuronectoidei</taxon>
        <taxon>Cynoglossidae</taxon>
        <taxon>Cynoglossinae</taxon>
        <taxon>Cynoglossus</taxon>
    </lineage>
</organism>
<proteinExistence type="predicted"/>
<reference evidence="2" key="3">
    <citation type="submission" date="2025-09" db="UniProtKB">
        <authorList>
            <consortium name="Ensembl"/>
        </authorList>
    </citation>
    <scope>IDENTIFICATION</scope>
</reference>
<protein>
    <submittedName>
        <fullName evidence="2">Uncharacterized protein</fullName>
    </submittedName>
</protein>
<dbReference type="GeneTree" id="ENSGT00940000182552"/>
<evidence type="ECO:0000313" key="2">
    <source>
        <dbReference type="Ensembl" id="ENSCSEP00000003508.1"/>
    </source>
</evidence>